<protein>
    <recommendedName>
        <fullName evidence="3">SPX domain-containing protein</fullName>
    </recommendedName>
</protein>
<reference evidence="1 2" key="1">
    <citation type="submission" date="2019-06" db="EMBL/GenBank/DDBJ databases">
        <title>Genome Sequence of the Brown Rot Fungal Pathogen Monilinia fructicola.</title>
        <authorList>
            <person name="De Miccolis Angelini R.M."/>
            <person name="Landi L."/>
            <person name="Abate D."/>
            <person name="Pollastro S."/>
            <person name="Romanazzi G."/>
            <person name="Faretra F."/>
        </authorList>
    </citation>
    <scope>NUCLEOTIDE SEQUENCE [LARGE SCALE GENOMIC DNA]</scope>
    <source>
        <strain evidence="1 2">Mfrc123</strain>
    </source>
</reference>
<dbReference type="Proteomes" id="UP000322873">
    <property type="component" value="Unassembled WGS sequence"/>
</dbReference>
<dbReference type="OrthoDB" id="3508395at2759"/>
<keyword evidence="2" id="KW-1185">Reference proteome</keyword>
<name>A0A5M9JZP9_MONFR</name>
<dbReference type="VEuPathDB" id="FungiDB:MFRU_049g00110"/>
<sequence>MSQNNTTHEFEMNFDEYIESIHSDLAYWEMLDETEVAITEQIARYEDRFLNTNFKIMVMERKRRQLASDSITPRVRQVELLSEYDNILNLLHPVLEWLKAQKEDLKDLWEARVRGDVETARDIEEAMDLEPAYF</sequence>
<comment type="caution">
    <text evidence="1">The sequence shown here is derived from an EMBL/GenBank/DDBJ whole genome shotgun (WGS) entry which is preliminary data.</text>
</comment>
<evidence type="ECO:0000313" key="1">
    <source>
        <dbReference type="EMBL" id="KAA8574721.1"/>
    </source>
</evidence>
<dbReference type="AlphaFoldDB" id="A0A5M9JZP9"/>
<gene>
    <name evidence="1" type="ORF">EYC84_003971</name>
</gene>
<dbReference type="EMBL" id="VICG01000002">
    <property type="protein sequence ID" value="KAA8574721.1"/>
    <property type="molecule type" value="Genomic_DNA"/>
</dbReference>
<organism evidence="1 2">
    <name type="scientific">Monilinia fructicola</name>
    <name type="common">Brown rot fungus</name>
    <name type="synonym">Ciboria fructicola</name>
    <dbReference type="NCBI Taxonomy" id="38448"/>
    <lineage>
        <taxon>Eukaryota</taxon>
        <taxon>Fungi</taxon>
        <taxon>Dikarya</taxon>
        <taxon>Ascomycota</taxon>
        <taxon>Pezizomycotina</taxon>
        <taxon>Leotiomycetes</taxon>
        <taxon>Helotiales</taxon>
        <taxon>Sclerotiniaceae</taxon>
        <taxon>Monilinia</taxon>
    </lineage>
</organism>
<proteinExistence type="predicted"/>
<evidence type="ECO:0008006" key="3">
    <source>
        <dbReference type="Google" id="ProtNLM"/>
    </source>
</evidence>
<evidence type="ECO:0000313" key="2">
    <source>
        <dbReference type="Proteomes" id="UP000322873"/>
    </source>
</evidence>
<accession>A0A5M9JZP9</accession>